<dbReference type="EMBL" id="JBHSKD010000027">
    <property type="protein sequence ID" value="MFC5179234.1"/>
    <property type="molecule type" value="Genomic_DNA"/>
</dbReference>
<dbReference type="CDD" id="cd07812">
    <property type="entry name" value="SRPBCC"/>
    <property type="match status" value="1"/>
</dbReference>
<accession>A0ABW0BPB0</accession>
<comment type="caution">
    <text evidence="1">The sequence shown here is derived from an EMBL/GenBank/DDBJ whole genome shotgun (WGS) entry which is preliminary data.</text>
</comment>
<dbReference type="InterPro" id="IPR023393">
    <property type="entry name" value="START-like_dom_sf"/>
</dbReference>
<evidence type="ECO:0000313" key="2">
    <source>
        <dbReference type="Proteomes" id="UP001596087"/>
    </source>
</evidence>
<protein>
    <submittedName>
        <fullName evidence="1">SRPBCC family protein</fullName>
    </submittedName>
</protein>
<dbReference type="InterPro" id="IPR019587">
    <property type="entry name" value="Polyketide_cyclase/dehydratase"/>
</dbReference>
<proteinExistence type="predicted"/>
<dbReference type="Pfam" id="PF10604">
    <property type="entry name" value="Polyketide_cyc2"/>
    <property type="match status" value="1"/>
</dbReference>
<dbReference type="Gene3D" id="3.30.530.20">
    <property type="match status" value="1"/>
</dbReference>
<gene>
    <name evidence="1" type="ORF">ACFPGP_21305</name>
</gene>
<dbReference type="Proteomes" id="UP001596087">
    <property type="component" value="Unassembled WGS sequence"/>
</dbReference>
<name>A0ABW0BPB0_9ACTN</name>
<sequence>MSAGARRDVPWTCRVEAEVAAPVEAVWAVVADPTRTGEWSHECHEVGWLDGAVGARPGARFRGANKAAVWRWHRTCEVLAVEDGRSLTWRTVPTWRYVDSTVWRITLEPVGAGTRIVQTYEVVRCPAWWAWLVARVVPPHLDRSAGLRADLERIGEVAAADAGA</sequence>
<reference evidence="2" key="1">
    <citation type="journal article" date="2019" name="Int. J. Syst. Evol. Microbiol.">
        <title>The Global Catalogue of Microorganisms (GCM) 10K type strain sequencing project: providing services to taxonomists for standard genome sequencing and annotation.</title>
        <authorList>
            <consortium name="The Broad Institute Genomics Platform"/>
            <consortium name="The Broad Institute Genome Sequencing Center for Infectious Disease"/>
            <person name="Wu L."/>
            <person name="Ma J."/>
        </authorList>
    </citation>
    <scope>NUCLEOTIDE SEQUENCE [LARGE SCALE GENOMIC DNA]</scope>
    <source>
        <strain evidence="2">DFY41</strain>
    </source>
</reference>
<dbReference type="RefSeq" id="WP_378593194.1">
    <property type="nucleotide sequence ID" value="NZ_JBHSKD010000027.1"/>
</dbReference>
<dbReference type="SUPFAM" id="SSF55961">
    <property type="entry name" value="Bet v1-like"/>
    <property type="match status" value="1"/>
</dbReference>
<organism evidence="1 2">
    <name type="scientific">Nocardioides taihuensis</name>
    <dbReference type="NCBI Taxonomy" id="1835606"/>
    <lineage>
        <taxon>Bacteria</taxon>
        <taxon>Bacillati</taxon>
        <taxon>Actinomycetota</taxon>
        <taxon>Actinomycetes</taxon>
        <taxon>Propionibacteriales</taxon>
        <taxon>Nocardioidaceae</taxon>
        <taxon>Nocardioides</taxon>
    </lineage>
</organism>
<evidence type="ECO:0000313" key="1">
    <source>
        <dbReference type="EMBL" id="MFC5179234.1"/>
    </source>
</evidence>
<keyword evidence="2" id="KW-1185">Reference proteome</keyword>